<name>A0A9P1H843_9PEZI</name>
<organism evidence="2 3">
    <name type="scientific">Parascedosporium putredinis</name>
    <dbReference type="NCBI Taxonomy" id="1442378"/>
    <lineage>
        <taxon>Eukaryota</taxon>
        <taxon>Fungi</taxon>
        <taxon>Dikarya</taxon>
        <taxon>Ascomycota</taxon>
        <taxon>Pezizomycotina</taxon>
        <taxon>Sordariomycetes</taxon>
        <taxon>Hypocreomycetidae</taxon>
        <taxon>Microascales</taxon>
        <taxon>Microascaceae</taxon>
        <taxon>Parascedosporium</taxon>
    </lineage>
</organism>
<protein>
    <submittedName>
        <fullName evidence="2">Uncharacterized protein</fullName>
    </submittedName>
</protein>
<dbReference type="Gene3D" id="1.20.960.30">
    <property type="match status" value="1"/>
</dbReference>
<evidence type="ECO:0000313" key="3">
    <source>
        <dbReference type="Proteomes" id="UP000838763"/>
    </source>
</evidence>
<feature type="region of interest" description="Disordered" evidence="1">
    <location>
        <begin position="77"/>
        <end position="150"/>
    </location>
</feature>
<accession>A0A9P1H843</accession>
<dbReference type="OrthoDB" id="1367865at2759"/>
<feature type="compositionally biased region" description="Polar residues" evidence="1">
    <location>
        <begin position="139"/>
        <end position="150"/>
    </location>
</feature>
<feature type="compositionally biased region" description="Basic and acidic residues" evidence="1">
    <location>
        <begin position="116"/>
        <end position="132"/>
    </location>
</feature>
<dbReference type="Proteomes" id="UP000838763">
    <property type="component" value="Unassembled WGS sequence"/>
</dbReference>
<feature type="compositionally biased region" description="Acidic residues" evidence="1">
    <location>
        <begin position="104"/>
        <end position="115"/>
    </location>
</feature>
<proteinExistence type="predicted"/>
<dbReference type="AlphaFoldDB" id="A0A9P1H843"/>
<sequence>MKELLDSDRVNFLVWRFVKPNYRETAAKFQKEWHIKEPHRHFDFAPYVQTHALVSVINRGLIYNSLEREYAQKQTAQETLANAGNSQRGIFGPLVVQPPRKIEDDDSEDAEEDGPLDERDRLSRKRQIDPRLQHHAGQWNGNGSPTKNRD</sequence>
<keyword evidence="3" id="KW-1185">Reference proteome</keyword>
<comment type="caution">
    <text evidence="2">The sequence shown here is derived from an EMBL/GenBank/DDBJ whole genome shotgun (WGS) entry which is preliminary data.</text>
</comment>
<reference evidence="2" key="1">
    <citation type="submission" date="2022-11" db="EMBL/GenBank/DDBJ databases">
        <authorList>
            <person name="Scott C."/>
            <person name="Bruce N."/>
        </authorList>
    </citation>
    <scope>NUCLEOTIDE SEQUENCE</scope>
</reference>
<evidence type="ECO:0000256" key="1">
    <source>
        <dbReference type="SAM" id="MobiDB-lite"/>
    </source>
</evidence>
<gene>
    <name evidence="2" type="ORF">PPNO1_LOCUS7313</name>
</gene>
<dbReference type="EMBL" id="CALLCH030000016">
    <property type="protein sequence ID" value="CAI4217710.1"/>
    <property type="molecule type" value="Genomic_DNA"/>
</dbReference>
<feature type="compositionally biased region" description="Polar residues" evidence="1">
    <location>
        <begin position="77"/>
        <end position="88"/>
    </location>
</feature>
<evidence type="ECO:0000313" key="2">
    <source>
        <dbReference type="EMBL" id="CAI4217710.1"/>
    </source>
</evidence>